<dbReference type="Pfam" id="PF13472">
    <property type="entry name" value="Lipase_GDSL_2"/>
    <property type="match status" value="1"/>
</dbReference>
<dbReference type="NCBIfam" id="TIGR02604">
    <property type="entry name" value="Piru_Ver_Nterm"/>
    <property type="match status" value="1"/>
</dbReference>
<dbReference type="GO" id="GO:0020037">
    <property type="term" value="F:heme binding"/>
    <property type="evidence" value="ECO:0007669"/>
    <property type="project" value="InterPro"/>
</dbReference>
<dbReference type="PROSITE" id="PS51257">
    <property type="entry name" value="PROKAR_LIPOPROTEIN"/>
    <property type="match status" value="1"/>
</dbReference>
<dbReference type="InterPro" id="IPR036909">
    <property type="entry name" value="Cyt_c-like_dom_sf"/>
</dbReference>
<accession>R7ZW72</accession>
<evidence type="ECO:0000256" key="3">
    <source>
        <dbReference type="ARBA" id="ARBA00023004"/>
    </source>
</evidence>
<dbReference type="CDD" id="cd01834">
    <property type="entry name" value="SGNH_hydrolase_like_2"/>
    <property type="match status" value="1"/>
</dbReference>
<dbReference type="GO" id="GO:0046872">
    <property type="term" value="F:metal ion binding"/>
    <property type="evidence" value="ECO:0007669"/>
    <property type="project" value="UniProtKB-KW"/>
</dbReference>
<dbReference type="InterPro" id="IPR011042">
    <property type="entry name" value="6-blade_b-propeller_TolB-like"/>
</dbReference>
<comment type="caution">
    <text evidence="7">The sequence shown here is derived from an EMBL/GenBank/DDBJ whole genome shotgun (WGS) entry which is preliminary data.</text>
</comment>
<dbReference type="RefSeq" id="WP_010853585.1">
    <property type="nucleotide sequence ID" value="NZ_AQHR01000041.1"/>
</dbReference>
<dbReference type="Pfam" id="PF23500">
    <property type="entry name" value="DUF7133"/>
    <property type="match status" value="1"/>
</dbReference>
<keyword evidence="1 4" id="KW-0349">Heme</keyword>
<dbReference type="PANTHER" id="PTHR33546:SF1">
    <property type="entry name" value="LARGE, MULTIFUNCTIONAL SECRETED PROTEIN"/>
    <property type="match status" value="1"/>
</dbReference>
<evidence type="ECO:0000313" key="8">
    <source>
        <dbReference type="Proteomes" id="UP000013909"/>
    </source>
</evidence>
<keyword evidence="8" id="KW-1185">Reference proteome</keyword>
<evidence type="ECO:0000256" key="1">
    <source>
        <dbReference type="ARBA" id="ARBA00022617"/>
    </source>
</evidence>
<dbReference type="SUPFAM" id="SSF48371">
    <property type="entry name" value="ARM repeat"/>
    <property type="match status" value="1"/>
</dbReference>
<dbReference type="InterPro" id="IPR013830">
    <property type="entry name" value="SGNH_hydro"/>
</dbReference>
<dbReference type="Pfam" id="PF00034">
    <property type="entry name" value="Cytochrom_C"/>
    <property type="match status" value="1"/>
</dbReference>
<dbReference type="Gene3D" id="1.10.760.10">
    <property type="entry name" value="Cytochrome c-like domain"/>
    <property type="match status" value="1"/>
</dbReference>
<dbReference type="AlphaFoldDB" id="R7ZW72"/>
<dbReference type="Gene3D" id="3.40.50.1110">
    <property type="entry name" value="SGNH hydrolase"/>
    <property type="match status" value="1"/>
</dbReference>
<evidence type="ECO:0000256" key="4">
    <source>
        <dbReference type="PROSITE-ProRule" id="PRU00433"/>
    </source>
</evidence>
<dbReference type="Pfam" id="PF13646">
    <property type="entry name" value="HEAT_2"/>
    <property type="match status" value="1"/>
</dbReference>
<dbReference type="PROSITE" id="PS51007">
    <property type="entry name" value="CYTC"/>
    <property type="match status" value="1"/>
</dbReference>
<evidence type="ECO:0000256" key="2">
    <source>
        <dbReference type="ARBA" id="ARBA00022723"/>
    </source>
</evidence>
<feature type="region of interest" description="Disordered" evidence="5">
    <location>
        <begin position="1056"/>
        <end position="1078"/>
    </location>
</feature>
<dbReference type="Gene3D" id="1.25.10.10">
    <property type="entry name" value="Leucine-rich Repeat Variant"/>
    <property type="match status" value="1"/>
</dbReference>
<proteinExistence type="predicted"/>
<keyword evidence="3 4" id="KW-0408">Iron</keyword>
<evidence type="ECO:0000259" key="6">
    <source>
        <dbReference type="PROSITE" id="PS51007"/>
    </source>
</evidence>
<dbReference type="Gene3D" id="2.120.10.30">
    <property type="entry name" value="TolB, C-terminal domain"/>
    <property type="match status" value="1"/>
</dbReference>
<sequence>MKTKINLVKGLSLLFVLGLLFSCGTEEETLDLRKDQHIMLIGNNLGSRMMEYGLFETEMHVRYPDSLLYIRNMCVPGDTPGFRPHSGRNTPWAFPGAEKFQTELAKSSGSEGHLDYPDQWLTNHKADVIVAFFGYNESFGGLDALETWKDELQAFIDHTKGQSYNGQLPPQLALVSPIAFEDLSDRYDLPNGKKENENLKLYTDAMREVAERNQVFFVDAFEPSKKWYDSSREPLTADGFQLNEEGYRKFSVFLADKLFGKTKARAEKHRTAIHEAVMEKNWMWHNDYKIPNGVHVFGRRYNPFGPDNYPYELEKIRQMTANRDQAIWAANRGEKFDLIAADANTRELPEIETNYNPERNGSLEYLYGQDALDKIQVPEGYKLELFASEVEFPDLANPVQMTFDTKGRLWVAVMPSYPHYKPGDPKPNDKILILEDTNGDGKADKQTIFADGLHLPIGLEIAPEGVYVSQGTNLVLLRDLDGDDRADTKEILLSGFDDHDTHHNISAFVADPSGAIYMGEGVFLHTNVETAYGPVRATNGGFYRYNPARRHLERTAQLAIPNPWGIAFDDWGQNFFAETSGPDVRWMMPGSVKPRYGVATHKGPNLIEDAHRVRPTSGLEFVSSRHFPDEHQGDLLINNTIGYLGMKQHAIEDDGTGYHSRHRLDLVKSDDRNFRPVDMEFAPDGSLYFIDWHNILVGHMQHNARDPLRDHVHGRVYRITYPSRPLVTPPKIHGASIDELLENLKLPEFRARYRTRTELRGRNANEVLTKMKTWVEGLDKNDPKYEHYVLEALWVSWGLNKVDQNLLKQMLNAKDFRARAAAARVLRYTGHQVPDQVTLLKQAAADEHGRVRLEAIVAASWLDKESGLEILAVANEHPKDDWMINAFETSLAHLNDVSISEVIISASGSIEFKSKTPEPAKEAPKAVNNLSSADMALYEKGRVIYGKEGFCITCHQEDGKGLAAAGFPPLAGTRWVTGSEERLIKIILNGLMGPIEVLGKEYPGQVPMTPYGGMLNDEDIASVATYVRNSFGNNASPIAPAKVKAVREATKGKSGFYSPTELLQQHPLENRNTQTASR</sequence>
<dbReference type="InterPro" id="IPR016024">
    <property type="entry name" value="ARM-type_fold"/>
</dbReference>
<dbReference type="Proteomes" id="UP000013909">
    <property type="component" value="Unassembled WGS sequence"/>
</dbReference>
<dbReference type="InterPro" id="IPR009056">
    <property type="entry name" value="Cyt_c-like_dom"/>
</dbReference>
<dbReference type="SUPFAM" id="SSF46626">
    <property type="entry name" value="Cytochrome c"/>
    <property type="match status" value="1"/>
</dbReference>
<dbReference type="PANTHER" id="PTHR33546">
    <property type="entry name" value="LARGE, MULTIFUNCTIONAL SECRETED PROTEIN-RELATED"/>
    <property type="match status" value="1"/>
</dbReference>
<dbReference type="GO" id="GO:0009055">
    <property type="term" value="F:electron transfer activity"/>
    <property type="evidence" value="ECO:0007669"/>
    <property type="project" value="InterPro"/>
</dbReference>
<feature type="domain" description="Cytochrome c" evidence="6">
    <location>
        <begin position="936"/>
        <end position="1031"/>
    </location>
</feature>
<protein>
    <submittedName>
        <fullName evidence="7">Putative cytochrome c</fullName>
    </submittedName>
</protein>
<dbReference type="EMBL" id="AQHR01000041">
    <property type="protein sequence ID" value="EON78244.1"/>
    <property type="molecule type" value="Genomic_DNA"/>
</dbReference>
<name>R7ZW72_9BACT</name>
<dbReference type="InterPro" id="IPR011989">
    <property type="entry name" value="ARM-like"/>
</dbReference>
<dbReference type="STRING" id="1232681.ADIS_1441"/>
<dbReference type="SUPFAM" id="SSF63829">
    <property type="entry name" value="Calcium-dependent phosphotriesterase"/>
    <property type="match status" value="1"/>
</dbReference>
<organism evidence="7 8">
    <name type="scientific">Lunatimonas lonarensis</name>
    <dbReference type="NCBI Taxonomy" id="1232681"/>
    <lineage>
        <taxon>Bacteria</taxon>
        <taxon>Pseudomonadati</taxon>
        <taxon>Bacteroidota</taxon>
        <taxon>Cytophagia</taxon>
        <taxon>Cytophagales</taxon>
        <taxon>Cyclobacteriaceae</taxon>
    </lineage>
</organism>
<gene>
    <name evidence="7" type="ORF">ADIS_1441</name>
</gene>
<dbReference type="OrthoDB" id="9808161at2"/>
<keyword evidence="2 4" id="KW-0479">Metal-binding</keyword>
<evidence type="ECO:0000256" key="5">
    <source>
        <dbReference type="SAM" id="MobiDB-lite"/>
    </source>
</evidence>
<dbReference type="InterPro" id="IPR036514">
    <property type="entry name" value="SGNH_hydro_sf"/>
</dbReference>
<dbReference type="SUPFAM" id="SSF52266">
    <property type="entry name" value="SGNH hydrolase"/>
    <property type="match status" value="1"/>
</dbReference>
<dbReference type="InterPro" id="IPR013428">
    <property type="entry name" value="Membrane-bound_put_N"/>
</dbReference>
<dbReference type="GO" id="GO:0016788">
    <property type="term" value="F:hydrolase activity, acting on ester bonds"/>
    <property type="evidence" value="ECO:0007669"/>
    <property type="project" value="UniProtKB-ARBA"/>
</dbReference>
<dbReference type="PATRIC" id="fig|1288963.3.peg.1437"/>
<dbReference type="InterPro" id="IPR055557">
    <property type="entry name" value="DUF7133"/>
</dbReference>
<reference evidence="7 8" key="1">
    <citation type="submission" date="2013-02" db="EMBL/GenBank/DDBJ databases">
        <title>A novel strain isolated from Lonar lake, Maharashtra, India.</title>
        <authorList>
            <person name="Singh A."/>
        </authorList>
    </citation>
    <scope>NUCLEOTIDE SEQUENCE [LARGE SCALE GENOMIC DNA]</scope>
    <source>
        <strain evidence="7 8">AK24</strain>
    </source>
</reference>
<evidence type="ECO:0000313" key="7">
    <source>
        <dbReference type="EMBL" id="EON78244.1"/>
    </source>
</evidence>